<evidence type="ECO:0008006" key="3">
    <source>
        <dbReference type="Google" id="ProtNLM"/>
    </source>
</evidence>
<sequence length="319" mass="36547">MAERALQETQPSTQQALTEGPLQIDLQRRKLQNGRRYHAFKEGAYLAVFHDQRSTVNDASERMDLVHHIYRLLLGGRLHLAPIKPNPQRVLDLGTGTGIWAMDFADEYPSTEVLGTDLSPIQPKWVPPNCLFEVDDYESEWVYSRPFDFIHARELEGCIADDDRLFQQAFRHLKSGGYIELQAVSPYLVSDDDTAEKAKTVQLWVKTLREGGKRFGKPFDNVDKWKSKLEKAGFVDVKETIYKLPIGTWPKHPGLKEIGKYQFIGELQAVETYTPALFSRVLGWSHEEIKALIAKVKKELTDPGLHLYLPTHFIYGRKP</sequence>
<dbReference type="RefSeq" id="XP_013322952.1">
    <property type="nucleotide sequence ID" value="XM_013467498.1"/>
</dbReference>
<dbReference type="CDD" id="cd02440">
    <property type="entry name" value="AdoMet_MTases"/>
    <property type="match status" value="1"/>
</dbReference>
<dbReference type="STRING" id="1408163.A0A0F4YDY0"/>
<dbReference type="AlphaFoldDB" id="A0A0F4YDY0"/>
<evidence type="ECO:0000313" key="1">
    <source>
        <dbReference type="EMBL" id="KKA16340.1"/>
    </source>
</evidence>
<reference evidence="1 2" key="1">
    <citation type="submission" date="2015-04" db="EMBL/GenBank/DDBJ databases">
        <authorList>
            <person name="Heijne W.H."/>
            <person name="Fedorova N.D."/>
            <person name="Nierman W.C."/>
            <person name="Vollebregt A.W."/>
            <person name="Zhao Z."/>
            <person name="Wu L."/>
            <person name="Kumar M."/>
            <person name="Stam H."/>
            <person name="van den Berg M.A."/>
            <person name="Pel H.J."/>
        </authorList>
    </citation>
    <scope>NUCLEOTIDE SEQUENCE [LARGE SCALE GENOMIC DNA]</scope>
    <source>
        <strain evidence="1 2">CBS 393.64</strain>
    </source>
</reference>
<dbReference type="Gene3D" id="3.40.50.150">
    <property type="entry name" value="Vaccinia Virus protein VP39"/>
    <property type="match status" value="1"/>
</dbReference>
<evidence type="ECO:0000313" key="2">
    <source>
        <dbReference type="Proteomes" id="UP000053958"/>
    </source>
</evidence>
<dbReference type="EMBL" id="LASV01000787">
    <property type="protein sequence ID" value="KKA16340.1"/>
    <property type="molecule type" value="Genomic_DNA"/>
</dbReference>
<accession>A0A0F4YDY0</accession>
<dbReference type="SUPFAM" id="SSF53335">
    <property type="entry name" value="S-adenosyl-L-methionine-dependent methyltransferases"/>
    <property type="match status" value="1"/>
</dbReference>
<dbReference type="OrthoDB" id="2013972at2759"/>
<dbReference type="GO" id="GO:0008168">
    <property type="term" value="F:methyltransferase activity"/>
    <property type="evidence" value="ECO:0007669"/>
    <property type="project" value="TreeGrafter"/>
</dbReference>
<dbReference type="InterPro" id="IPR029063">
    <property type="entry name" value="SAM-dependent_MTases_sf"/>
</dbReference>
<dbReference type="PANTHER" id="PTHR43591:SF31">
    <property type="entry name" value="LAEA-LIKE, PUTATIVE (AFU_ORTHOLOGUE AFUA_8G01930)-RELATED"/>
    <property type="match status" value="1"/>
</dbReference>
<dbReference type="GeneID" id="25313136"/>
<organism evidence="1 2">
    <name type="scientific">Rasamsonia emersonii (strain ATCC 16479 / CBS 393.64 / IMI 116815)</name>
    <dbReference type="NCBI Taxonomy" id="1408163"/>
    <lineage>
        <taxon>Eukaryota</taxon>
        <taxon>Fungi</taxon>
        <taxon>Dikarya</taxon>
        <taxon>Ascomycota</taxon>
        <taxon>Pezizomycotina</taxon>
        <taxon>Eurotiomycetes</taxon>
        <taxon>Eurotiomycetidae</taxon>
        <taxon>Eurotiales</taxon>
        <taxon>Trichocomaceae</taxon>
        <taxon>Rasamsonia</taxon>
    </lineage>
</organism>
<proteinExistence type="predicted"/>
<dbReference type="PANTHER" id="PTHR43591">
    <property type="entry name" value="METHYLTRANSFERASE"/>
    <property type="match status" value="1"/>
</dbReference>
<keyword evidence="2" id="KW-1185">Reference proteome</keyword>
<dbReference type="Proteomes" id="UP000053958">
    <property type="component" value="Unassembled WGS sequence"/>
</dbReference>
<name>A0A0F4YDY0_RASE3</name>
<comment type="caution">
    <text evidence="1">The sequence shown here is derived from an EMBL/GenBank/DDBJ whole genome shotgun (WGS) entry which is preliminary data.</text>
</comment>
<gene>
    <name evidence="1" type="ORF">T310_10074</name>
</gene>
<dbReference type="Pfam" id="PF13489">
    <property type="entry name" value="Methyltransf_23"/>
    <property type="match status" value="1"/>
</dbReference>
<protein>
    <recommendedName>
        <fullName evidence="3">UMTA methyltransferase family protein</fullName>
    </recommendedName>
</protein>